<dbReference type="InterPro" id="IPR036188">
    <property type="entry name" value="FAD/NAD-bd_sf"/>
</dbReference>
<dbReference type="SUPFAM" id="SSF51905">
    <property type="entry name" value="FAD/NAD(P)-binding domain"/>
    <property type="match status" value="1"/>
</dbReference>
<accession>A0ABV8B3W8</accession>
<dbReference type="Proteomes" id="UP001595752">
    <property type="component" value="Unassembled WGS sequence"/>
</dbReference>
<dbReference type="EC" id="1.-.-.-" evidence="2"/>
<protein>
    <submittedName>
        <fullName evidence="2">NAD(P)/FAD-dependent oxidoreductase</fullName>
        <ecNumber evidence="2">1.-.-.-</ecNumber>
    </submittedName>
</protein>
<dbReference type="Gene3D" id="3.50.50.60">
    <property type="entry name" value="FAD/NAD(P)-binding domain"/>
    <property type="match status" value="2"/>
</dbReference>
<proteinExistence type="predicted"/>
<dbReference type="PRINTS" id="PR00368">
    <property type="entry name" value="FADPNR"/>
</dbReference>
<dbReference type="PRINTS" id="PR00469">
    <property type="entry name" value="PNDRDTASEII"/>
</dbReference>
<organism evidence="2 3">
    <name type="scientific">Bacillus songklensis</name>
    <dbReference type="NCBI Taxonomy" id="1069116"/>
    <lineage>
        <taxon>Bacteria</taxon>
        <taxon>Bacillati</taxon>
        <taxon>Bacillota</taxon>
        <taxon>Bacilli</taxon>
        <taxon>Bacillales</taxon>
        <taxon>Bacillaceae</taxon>
        <taxon>Bacillus</taxon>
    </lineage>
</organism>
<dbReference type="InterPro" id="IPR050982">
    <property type="entry name" value="Auxin_biosynth/cation_transpt"/>
</dbReference>
<keyword evidence="1 2" id="KW-0560">Oxidoreductase</keyword>
<dbReference type="PANTHER" id="PTHR43539:SF89">
    <property type="entry name" value="NAD(P)-BINDING DOMAIN-CONTAINING PROTEIN"/>
    <property type="match status" value="1"/>
</dbReference>
<evidence type="ECO:0000313" key="2">
    <source>
        <dbReference type="EMBL" id="MFC3885013.1"/>
    </source>
</evidence>
<dbReference type="PANTHER" id="PTHR43539">
    <property type="entry name" value="FLAVIN-BINDING MONOOXYGENASE-LIKE PROTEIN (AFU_ORTHOLOGUE AFUA_4G09220)"/>
    <property type="match status" value="1"/>
</dbReference>
<comment type="caution">
    <text evidence="2">The sequence shown here is derived from an EMBL/GenBank/DDBJ whole genome shotgun (WGS) entry which is preliminary data.</text>
</comment>
<keyword evidence="3" id="KW-1185">Reference proteome</keyword>
<reference evidence="3" key="1">
    <citation type="journal article" date="2019" name="Int. J. Syst. Evol. Microbiol.">
        <title>The Global Catalogue of Microorganisms (GCM) 10K type strain sequencing project: providing services to taxonomists for standard genome sequencing and annotation.</title>
        <authorList>
            <consortium name="The Broad Institute Genomics Platform"/>
            <consortium name="The Broad Institute Genome Sequencing Center for Infectious Disease"/>
            <person name="Wu L."/>
            <person name="Ma J."/>
        </authorList>
    </citation>
    <scope>NUCLEOTIDE SEQUENCE [LARGE SCALE GENOMIC DNA]</scope>
    <source>
        <strain evidence="3">CCUG 61889</strain>
    </source>
</reference>
<dbReference type="EMBL" id="JBHRZT010000067">
    <property type="protein sequence ID" value="MFC3885013.1"/>
    <property type="molecule type" value="Genomic_DNA"/>
</dbReference>
<dbReference type="Pfam" id="PF13738">
    <property type="entry name" value="Pyr_redox_3"/>
    <property type="match status" value="1"/>
</dbReference>
<name>A0ABV8B3W8_9BACI</name>
<evidence type="ECO:0000313" key="3">
    <source>
        <dbReference type="Proteomes" id="UP001595752"/>
    </source>
</evidence>
<evidence type="ECO:0000256" key="1">
    <source>
        <dbReference type="ARBA" id="ARBA00023002"/>
    </source>
</evidence>
<dbReference type="RefSeq" id="WP_377917004.1">
    <property type="nucleotide sequence ID" value="NZ_JBHRZT010000067.1"/>
</dbReference>
<gene>
    <name evidence="2" type="ORF">ACFOU2_16670</name>
</gene>
<sequence>MKRKKIIIVGAGPSGIGFGILLKQLGIKDFMILEKDIVGSTFFKWPKEMKLITPSFTGHGFGLLDLNAITPDTSPAYTFDKEHLTGEDYGSYLELMAEHFDLPIYEEAFVHKVVKEGEHFKLTVNDEEIVAENLVWATGEFQFPRMHSIEGAELSIHNSQVRSWRELQGDEFIIIGGYESGVDAAYHLVKNNKRVTVLSKSPIWNSEDADPSLSLSPYTKERLLSIQKSGQLNLVGNAEVAKITKGEKSYSLHLVDGSVYQSKTRPILATGF</sequence>
<dbReference type="GO" id="GO:0016491">
    <property type="term" value="F:oxidoreductase activity"/>
    <property type="evidence" value="ECO:0007669"/>
    <property type="project" value="UniProtKB-KW"/>
</dbReference>